<gene>
    <name evidence="1" type="ORF">PUT78_22425</name>
</gene>
<dbReference type="RefSeq" id="WP_274354465.1">
    <property type="nucleotide sequence ID" value="NZ_JAQZSM010000060.1"/>
</dbReference>
<reference evidence="1" key="1">
    <citation type="submission" date="2023-02" db="EMBL/GenBank/DDBJ databases">
        <title>Description of Roseinatronobacter alkalisoli sp. nov., an alkaliphilic bacerium isolated from soda soil.</title>
        <authorList>
            <person name="Wei W."/>
        </authorList>
    </citation>
    <scope>NUCLEOTIDE SEQUENCE</scope>
    <source>
        <strain evidence="1">HJB301</strain>
    </source>
</reference>
<keyword evidence="2" id="KW-1185">Reference proteome</keyword>
<evidence type="ECO:0000313" key="1">
    <source>
        <dbReference type="EMBL" id="MDD7973805.1"/>
    </source>
</evidence>
<accession>A0ABT5TGI7</accession>
<dbReference type="Proteomes" id="UP001431784">
    <property type="component" value="Unassembled WGS sequence"/>
</dbReference>
<comment type="caution">
    <text evidence="1">The sequence shown here is derived from an EMBL/GenBank/DDBJ whole genome shotgun (WGS) entry which is preliminary data.</text>
</comment>
<sequence>MSKLTTIFAGFILLLIGGYLYVAPPFMAQDGASYIAHSGPRGLLGLTCPPDIYADDYLAYLERADAAMDMRLEPQIFGTQGNLRTLTAVFESSEHPLTGISLSMTSAPFEKIWSGICEGRCGTRQYQRLARTCAEELGGQCLDFAIVIDGVAQCLMTPKPEVGQ</sequence>
<organism evidence="1 2">
    <name type="scientific">Roseinatronobacter alkalisoli</name>
    <dbReference type="NCBI Taxonomy" id="3028235"/>
    <lineage>
        <taxon>Bacteria</taxon>
        <taxon>Pseudomonadati</taxon>
        <taxon>Pseudomonadota</taxon>
        <taxon>Alphaproteobacteria</taxon>
        <taxon>Rhodobacterales</taxon>
        <taxon>Paracoccaceae</taxon>
        <taxon>Roseinatronobacter</taxon>
    </lineage>
</organism>
<proteinExistence type="predicted"/>
<name>A0ABT5TGI7_9RHOB</name>
<evidence type="ECO:0000313" key="2">
    <source>
        <dbReference type="Proteomes" id="UP001431784"/>
    </source>
</evidence>
<protein>
    <submittedName>
        <fullName evidence="1">Uncharacterized protein</fullName>
    </submittedName>
</protein>
<dbReference type="EMBL" id="JAQZSM010000060">
    <property type="protein sequence ID" value="MDD7973805.1"/>
    <property type="molecule type" value="Genomic_DNA"/>
</dbReference>